<dbReference type="GO" id="GO:0016855">
    <property type="term" value="F:racemase and epimerase activity, acting on amino acids and derivatives"/>
    <property type="evidence" value="ECO:0007669"/>
    <property type="project" value="UniProtKB-UniRule"/>
</dbReference>
<dbReference type="Gene3D" id="3.30.390.10">
    <property type="entry name" value="Enolase-like, N-terminal domain"/>
    <property type="match status" value="1"/>
</dbReference>
<evidence type="ECO:0000256" key="1">
    <source>
        <dbReference type="ARBA" id="ARBA00008031"/>
    </source>
</evidence>
<name>A0A0W0Z6Q0_9GAMM</name>
<dbReference type="SFLD" id="SFLDF00009">
    <property type="entry name" value="o-succinylbenzoate_synthase"/>
    <property type="match status" value="1"/>
</dbReference>
<dbReference type="EMBL" id="LNYW01000017">
    <property type="protein sequence ID" value="KTD64606.1"/>
    <property type="molecule type" value="Genomic_DNA"/>
</dbReference>
<dbReference type="InterPro" id="IPR013342">
    <property type="entry name" value="Mandelate_racemase_C"/>
</dbReference>
<evidence type="ECO:0000313" key="10">
    <source>
        <dbReference type="EMBL" id="KTD64606.1"/>
    </source>
</evidence>
<feature type="active site" description="Proton acceptor; specific for (R)-substrate epimerization" evidence="5">
    <location>
        <position position="164"/>
    </location>
</feature>
<feature type="domain" description="Mandelate racemase/muconate lactonizing enzyme C-terminal" evidence="9">
    <location>
        <begin position="143"/>
        <end position="241"/>
    </location>
</feature>
<dbReference type="InterPro" id="IPR036849">
    <property type="entry name" value="Enolase-like_C_sf"/>
</dbReference>
<feature type="active site" description="Proton acceptor; specific for (S)-substrate epimerization" evidence="5">
    <location>
        <position position="269"/>
    </location>
</feature>
<dbReference type="InterPro" id="IPR029017">
    <property type="entry name" value="Enolase-like_N"/>
</dbReference>
<dbReference type="GO" id="GO:0046872">
    <property type="term" value="F:metal ion binding"/>
    <property type="evidence" value="ECO:0007669"/>
    <property type="project" value="UniProtKB-KW"/>
</dbReference>
<comment type="similarity">
    <text evidence="1 8">Belongs to the mandelate racemase/muconate lactonizing enzyme family.</text>
</comment>
<evidence type="ECO:0000313" key="11">
    <source>
        <dbReference type="Proteomes" id="UP000054600"/>
    </source>
</evidence>
<accession>A0A0W0Z6Q0</accession>
<feature type="binding site" evidence="6">
    <location>
        <position position="162"/>
    </location>
    <ligand>
        <name>substrate</name>
    </ligand>
</feature>
<evidence type="ECO:0000256" key="4">
    <source>
        <dbReference type="ARBA" id="ARBA00023235"/>
    </source>
</evidence>
<dbReference type="SMART" id="SM00922">
    <property type="entry name" value="MR_MLE"/>
    <property type="match status" value="1"/>
</dbReference>
<dbReference type="Pfam" id="PF02746">
    <property type="entry name" value="MR_MLE_N"/>
    <property type="match status" value="1"/>
</dbReference>
<feature type="binding site" evidence="6">
    <location>
        <position position="297"/>
    </location>
    <ligand>
        <name>substrate</name>
    </ligand>
</feature>
<dbReference type="AlphaFoldDB" id="A0A0W0Z6Q0"/>
<dbReference type="SFLD" id="SFLDG00180">
    <property type="entry name" value="muconate_cycloisomerase"/>
    <property type="match status" value="1"/>
</dbReference>
<dbReference type="PATRIC" id="fig|1122169.6.peg.622"/>
<keyword evidence="4 8" id="KW-0413">Isomerase</keyword>
<dbReference type="PANTHER" id="PTHR48073:SF2">
    <property type="entry name" value="O-SUCCINYLBENZOATE SYNTHASE"/>
    <property type="match status" value="1"/>
</dbReference>
<comment type="caution">
    <text evidence="10">The sequence shown here is derived from an EMBL/GenBank/DDBJ whole genome shotgun (WGS) entry which is preliminary data.</text>
</comment>
<gene>
    <name evidence="10" type="ORF">Lsha_0545</name>
</gene>
<sequence length="369" mass="39963">MAMNITEIHIARLTIPLIRPFITAVRRTEAVDDVVVMIKTDTGHTGYGSAASTPAITGDTTESIITAINHVLGPQLIGRSITELNLLLQMNNENISGNSSAKAAMDIALHDLFAQHCTLPLYQVLGGNKNSIHSCITISVKAIDLMVSDALELVKQGHSTLKIKLGLNPVEDIERVRAIRHAVGKHVPLLVDANQGWSYQDALQVIQAFKDEDLNISLLEQPVKAQDLTHLKTISDQVDCPIIADEACFSPEDALHIARLDACDGINIKLMKSGGIQNAQAIYNIAKTAHMKIMVGCMLESPIGVAAIASFALSKPDIYYADLDPIYLIRDNYVLGGVQRQGNQLMLSEKPGLGIEGFSQGLKHIGVVR</sequence>
<keyword evidence="2 7" id="KW-0479">Metal-binding</keyword>
<feature type="binding site" evidence="7">
    <location>
        <position position="220"/>
    </location>
    <ligand>
        <name>Mg(2+)</name>
        <dbReference type="ChEBI" id="CHEBI:18420"/>
    </ligand>
</feature>
<dbReference type="Pfam" id="PF13378">
    <property type="entry name" value="MR_MLE_C"/>
    <property type="match status" value="1"/>
</dbReference>
<dbReference type="STRING" id="1122169.Lsha_0545"/>
<dbReference type="EC" id="5.1.1.-" evidence="8"/>
<evidence type="ECO:0000256" key="6">
    <source>
        <dbReference type="PIRSR" id="PIRSR634603-2"/>
    </source>
</evidence>
<dbReference type="FunFam" id="3.30.390.10:FF:000009">
    <property type="entry name" value="Hydrophobic dipeptide epimerase"/>
    <property type="match status" value="1"/>
</dbReference>
<feature type="binding site" evidence="6">
    <location>
        <position position="26"/>
    </location>
    <ligand>
        <name>substrate</name>
    </ligand>
</feature>
<evidence type="ECO:0000256" key="5">
    <source>
        <dbReference type="PIRSR" id="PIRSR634603-1"/>
    </source>
</evidence>
<dbReference type="InterPro" id="IPR034603">
    <property type="entry name" value="Dipeptide_epimerase"/>
</dbReference>
<evidence type="ECO:0000256" key="2">
    <source>
        <dbReference type="ARBA" id="ARBA00022723"/>
    </source>
</evidence>
<dbReference type="SFLD" id="SFLDS00001">
    <property type="entry name" value="Enolase"/>
    <property type="match status" value="1"/>
</dbReference>
<feature type="binding site" evidence="6">
    <location>
        <position position="299"/>
    </location>
    <ligand>
        <name>substrate</name>
    </ligand>
</feature>
<organism evidence="10 11">
    <name type="scientific">Legionella shakespearei DSM 23087</name>
    <dbReference type="NCBI Taxonomy" id="1122169"/>
    <lineage>
        <taxon>Bacteria</taxon>
        <taxon>Pseudomonadati</taxon>
        <taxon>Pseudomonadota</taxon>
        <taxon>Gammaproteobacteria</taxon>
        <taxon>Legionellales</taxon>
        <taxon>Legionellaceae</taxon>
        <taxon>Legionella</taxon>
    </lineage>
</organism>
<feature type="binding site" evidence="6">
    <location>
        <position position="137"/>
    </location>
    <ligand>
        <name>substrate</name>
    </ligand>
</feature>
<proteinExistence type="inferred from homology"/>
<feature type="binding site" evidence="6">
    <location>
        <position position="322"/>
    </location>
    <ligand>
        <name>substrate</name>
    </ligand>
</feature>
<protein>
    <recommendedName>
        <fullName evidence="8">Dipeptide epimerase</fullName>
        <ecNumber evidence="8">5.1.1.-</ecNumber>
    </recommendedName>
</protein>
<reference evidence="10 11" key="1">
    <citation type="submission" date="2015-11" db="EMBL/GenBank/DDBJ databases">
        <title>Genomic analysis of 38 Legionella species identifies large and diverse effector repertoires.</title>
        <authorList>
            <person name="Burstein D."/>
            <person name="Amaro F."/>
            <person name="Zusman T."/>
            <person name="Lifshitz Z."/>
            <person name="Cohen O."/>
            <person name="Gilbert J.A."/>
            <person name="Pupko T."/>
            <person name="Shuman H.A."/>
            <person name="Segal G."/>
        </authorList>
    </citation>
    <scope>NUCLEOTIDE SEQUENCE [LARGE SCALE GENOMIC DNA]</scope>
    <source>
        <strain evidence="10 11">ATCC 49655</strain>
    </source>
</reference>
<dbReference type="InterPro" id="IPR029065">
    <property type="entry name" value="Enolase_C-like"/>
</dbReference>
<evidence type="ECO:0000256" key="7">
    <source>
        <dbReference type="PIRSR" id="PIRSR634603-3"/>
    </source>
</evidence>
<dbReference type="SUPFAM" id="SSF51604">
    <property type="entry name" value="Enolase C-terminal domain-like"/>
    <property type="match status" value="1"/>
</dbReference>
<dbReference type="CDD" id="cd03319">
    <property type="entry name" value="L-Ala-DL-Glu_epimerase"/>
    <property type="match status" value="1"/>
</dbReference>
<comment type="cofactor">
    <cofactor evidence="7 8">
        <name>Mg(2+)</name>
        <dbReference type="ChEBI" id="CHEBI:18420"/>
    </cofactor>
    <text evidence="7 8">Binds 1 Mg(2+) ion per subunit.</text>
</comment>
<dbReference type="PANTHER" id="PTHR48073">
    <property type="entry name" value="O-SUCCINYLBENZOATE SYNTHASE-RELATED"/>
    <property type="match status" value="1"/>
</dbReference>
<dbReference type="eggNOG" id="COG4948">
    <property type="taxonomic scope" value="Bacteria"/>
</dbReference>
<keyword evidence="3 7" id="KW-0460">Magnesium</keyword>
<dbReference type="Gene3D" id="3.20.20.120">
    <property type="entry name" value="Enolase-like C-terminal domain"/>
    <property type="match status" value="1"/>
</dbReference>
<dbReference type="Proteomes" id="UP000054600">
    <property type="component" value="Unassembled WGS sequence"/>
</dbReference>
<feature type="binding site" evidence="7">
    <location>
        <position position="192"/>
    </location>
    <ligand>
        <name>Mg(2+)</name>
        <dbReference type="ChEBI" id="CHEBI:18420"/>
    </ligand>
</feature>
<evidence type="ECO:0000256" key="8">
    <source>
        <dbReference type="RuleBase" id="RU366006"/>
    </source>
</evidence>
<feature type="binding site" evidence="7">
    <location>
        <position position="245"/>
    </location>
    <ligand>
        <name>Mg(2+)</name>
        <dbReference type="ChEBI" id="CHEBI:18420"/>
    </ligand>
</feature>
<evidence type="ECO:0000256" key="3">
    <source>
        <dbReference type="ARBA" id="ARBA00022842"/>
    </source>
</evidence>
<evidence type="ECO:0000259" key="9">
    <source>
        <dbReference type="SMART" id="SM00922"/>
    </source>
</evidence>
<dbReference type="SUPFAM" id="SSF54826">
    <property type="entry name" value="Enolase N-terminal domain-like"/>
    <property type="match status" value="1"/>
</dbReference>
<dbReference type="InterPro" id="IPR013341">
    <property type="entry name" value="Mandelate_racemase_N_dom"/>
</dbReference>
<keyword evidence="11" id="KW-1185">Reference proteome</keyword>
<dbReference type="GO" id="GO:0006518">
    <property type="term" value="P:peptide metabolic process"/>
    <property type="evidence" value="ECO:0007669"/>
    <property type="project" value="UniProtKB-ARBA"/>
</dbReference>
<feature type="binding site" evidence="6">
    <location>
        <position position="324"/>
    </location>
    <ligand>
        <name>substrate</name>
    </ligand>
</feature>